<dbReference type="SMART" id="SM00220">
    <property type="entry name" value="S_TKc"/>
    <property type="match status" value="1"/>
</dbReference>
<reference evidence="9" key="1">
    <citation type="submission" date="2013-10" db="EMBL/GenBank/DDBJ databases">
        <title>Genome sequencing of Onchocerca volvulus.</title>
        <authorList>
            <person name="Cotton J."/>
            <person name="Tsai J."/>
            <person name="Stanley E."/>
            <person name="Tracey A."/>
            <person name="Holroyd N."/>
            <person name="Lustigman S."/>
            <person name="Berriman M."/>
        </authorList>
    </citation>
    <scope>NUCLEOTIDE SEQUENCE</scope>
</reference>
<dbReference type="SUPFAM" id="SSF49879">
    <property type="entry name" value="SMAD/FHA domain"/>
    <property type="match status" value="1"/>
</dbReference>
<feature type="domain" description="Protein kinase" evidence="7">
    <location>
        <begin position="164"/>
        <end position="432"/>
    </location>
</feature>
<dbReference type="InterPro" id="IPR000253">
    <property type="entry name" value="FHA_dom"/>
</dbReference>
<evidence type="ECO:0000256" key="4">
    <source>
        <dbReference type="PROSITE-ProRule" id="PRU10141"/>
    </source>
</evidence>
<keyword evidence="5" id="KW-0418">Kinase</keyword>
<keyword evidence="5" id="KW-0723">Serine/threonine-protein kinase</keyword>
<dbReference type="Pfam" id="PF00498">
    <property type="entry name" value="FHA"/>
    <property type="match status" value="1"/>
</dbReference>
<dbReference type="InterPro" id="IPR008984">
    <property type="entry name" value="SMAD_FHA_dom_sf"/>
</dbReference>
<dbReference type="PANTHER" id="PTHR24347">
    <property type="entry name" value="SERINE/THREONINE-PROTEIN KINASE"/>
    <property type="match status" value="1"/>
</dbReference>
<protein>
    <submittedName>
        <fullName evidence="8">Uncharacterized protein</fullName>
    </submittedName>
</protein>
<dbReference type="Proteomes" id="UP000024404">
    <property type="component" value="Unassembled WGS sequence"/>
</dbReference>
<dbReference type="InterPro" id="IPR000719">
    <property type="entry name" value="Prot_kinase_dom"/>
</dbReference>
<dbReference type="Gene3D" id="1.10.510.10">
    <property type="entry name" value="Transferase(Phosphotransferase) domain 1"/>
    <property type="match status" value="1"/>
</dbReference>
<keyword evidence="3" id="KW-0694">RNA-binding</keyword>
<keyword evidence="1 4" id="KW-0547">Nucleotide-binding</keyword>
<dbReference type="PROSITE" id="PS00108">
    <property type="entry name" value="PROTEIN_KINASE_ST"/>
    <property type="match status" value="1"/>
</dbReference>
<dbReference type="PROSITE" id="PS50006">
    <property type="entry name" value="FHA_DOMAIN"/>
    <property type="match status" value="1"/>
</dbReference>
<dbReference type="GO" id="GO:0004674">
    <property type="term" value="F:protein serine/threonine kinase activity"/>
    <property type="evidence" value="ECO:0007669"/>
    <property type="project" value="UniProtKB-KW"/>
</dbReference>
<keyword evidence="9" id="KW-1185">Reference proteome</keyword>
<proteinExistence type="inferred from homology"/>
<dbReference type="EnsemblMetazoa" id="OVOC1654.1">
    <property type="protein sequence ID" value="OVOC1654.1"/>
    <property type="gene ID" value="WBGene00238463"/>
</dbReference>
<dbReference type="AlphaFoldDB" id="A0A8R1TNH8"/>
<dbReference type="InterPro" id="IPR017441">
    <property type="entry name" value="Protein_kinase_ATP_BS"/>
</dbReference>
<dbReference type="PROSITE" id="PS00107">
    <property type="entry name" value="PROTEIN_KINASE_ATP"/>
    <property type="match status" value="1"/>
</dbReference>
<dbReference type="InterPro" id="IPR011009">
    <property type="entry name" value="Kinase-like_dom_sf"/>
</dbReference>
<dbReference type="PROSITE" id="PS50011">
    <property type="entry name" value="PROTEIN_KINASE_DOM"/>
    <property type="match status" value="1"/>
</dbReference>
<evidence type="ECO:0000313" key="9">
    <source>
        <dbReference type="Proteomes" id="UP000024404"/>
    </source>
</evidence>
<dbReference type="SUPFAM" id="SSF56112">
    <property type="entry name" value="Protein kinase-like (PK-like)"/>
    <property type="match status" value="1"/>
</dbReference>
<evidence type="ECO:0000256" key="3">
    <source>
        <dbReference type="PROSITE-ProRule" id="PRU00182"/>
    </source>
</evidence>
<evidence type="ECO:0000259" key="6">
    <source>
        <dbReference type="PROSITE" id="PS50006"/>
    </source>
</evidence>
<sequence>MDDEKRSENHDEMPLIEESNEFSSSLQNDIAGENEHEIYAILYPMARDLELIELSTASFELGRSVNLNEGYNFDELRKRRIKNTISRKHCCFKRDNIEGITYLLDTSQSGTFVNGKLIGKDNSYRLQHGDLISLCDEKFYVFLYKETKKIINDPFPLELTNQYLVSNFVIGKGAMGKVYVGKRRFHPSVTVAVKAIPKKHISIIQGQQLNGSAPEVIKREAKILLSVKHPNCIHFEQMYDSNTMAYIVTEYIEGGELYTRIAKWKIFGGFTENLTKFYAWQIFRALNYLHTNGIVHRDIKAENILLLKSDVYTLVKVADFGLSDRIEHSLRSFCGTKCYMAPEQWKSENYGCKVDIWALGALIFTCLYGYQPFSTNHGEKKLKEQILQGRLLFFHERWKRVSVTARNFIRQCLRVNPEKRFSAQEALSEKWFQDPIVKEARHIVKRYARKINSRFPVKDE</sequence>
<feature type="domain" description="FHA" evidence="6">
    <location>
        <begin position="59"/>
        <end position="118"/>
    </location>
</feature>
<evidence type="ECO:0000256" key="5">
    <source>
        <dbReference type="RuleBase" id="RU000304"/>
    </source>
</evidence>
<dbReference type="EMBL" id="CMVM020000049">
    <property type="status" value="NOT_ANNOTATED_CDS"/>
    <property type="molecule type" value="Genomic_DNA"/>
</dbReference>
<evidence type="ECO:0000256" key="2">
    <source>
        <dbReference type="ARBA" id="ARBA00022840"/>
    </source>
</evidence>
<reference evidence="8" key="2">
    <citation type="submission" date="2022-06" db="UniProtKB">
        <authorList>
            <consortium name="EnsemblMetazoa"/>
        </authorList>
    </citation>
    <scope>IDENTIFICATION</scope>
</reference>
<dbReference type="Gene3D" id="2.60.200.20">
    <property type="match status" value="1"/>
</dbReference>
<organism evidence="8 9">
    <name type="scientific">Onchocerca volvulus</name>
    <dbReference type="NCBI Taxonomy" id="6282"/>
    <lineage>
        <taxon>Eukaryota</taxon>
        <taxon>Metazoa</taxon>
        <taxon>Ecdysozoa</taxon>
        <taxon>Nematoda</taxon>
        <taxon>Chromadorea</taxon>
        <taxon>Rhabditida</taxon>
        <taxon>Spirurina</taxon>
        <taxon>Spiruromorpha</taxon>
        <taxon>Filarioidea</taxon>
        <taxon>Onchocercidae</taxon>
        <taxon>Onchocerca</taxon>
    </lineage>
</organism>
<accession>A0A8R1TNH8</accession>
<dbReference type="InterPro" id="IPR008271">
    <property type="entry name" value="Ser/Thr_kinase_AS"/>
</dbReference>
<feature type="binding site" evidence="4">
    <location>
        <position position="199"/>
    </location>
    <ligand>
        <name>ATP</name>
        <dbReference type="ChEBI" id="CHEBI:30616"/>
    </ligand>
</feature>
<evidence type="ECO:0000259" key="7">
    <source>
        <dbReference type="PROSITE" id="PS50011"/>
    </source>
</evidence>
<name>A0A8R1TNH8_ONCVO</name>
<dbReference type="GO" id="GO:0005524">
    <property type="term" value="F:ATP binding"/>
    <property type="evidence" value="ECO:0007669"/>
    <property type="project" value="UniProtKB-UniRule"/>
</dbReference>
<dbReference type="PROSITE" id="PS50889">
    <property type="entry name" value="S4"/>
    <property type="match status" value="1"/>
</dbReference>
<comment type="similarity">
    <text evidence="5">Belongs to the protein kinase superfamily.</text>
</comment>
<keyword evidence="5" id="KW-0808">Transferase</keyword>
<dbReference type="SMART" id="SM00240">
    <property type="entry name" value="FHA"/>
    <property type="match status" value="1"/>
</dbReference>
<evidence type="ECO:0000256" key="1">
    <source>
        <dbReference type="ARBA" id="ARBA00022741"/>
    </source>
</evidence>
<dbReference type="Pfam" id="PF00069">
    <property type="entry name" value="Pkinase"/>
    <property type="match status" value="1"/>
</dbReference>
<dbReference type="GO" id="GO:0003723">
    <property type="term" value="F:RNA binding"/>
    <property type="evidence" value="ECO:0007669"/>
    <property type="project" value="UniProtKB-KW"/>
</dbReference>
<keyword evidence="2 4" id="KW-0067">ATP-binding</keyword>
<evidence type="ECO:0000313" key="8">
    <source>
        <dbReference type="EnsemblMetazoa" id="OVOC1654.1"/>
    </source>
</evidence>